<keyword evidence="3 7" id="KW-0238">DNA-binding</keyword>
<proteinExistence type="inferred from homology"/>
<dbReference type="PROSITE" id="PS50931">
    <property type="entry name" value="HTH_LYSR"/>
    <property type="match status" value="1"/>
</dbReference>
<dbReference type="GO" id="GO:0003677">
    <property type="term" value="F:DNA binding"/>
    <property type="evidence" value="ECO:0007669"/>
    <property type="project" value="UniProtKB-KW"/>
</dbReference>
<evidence type="ECO:0000256" key="3">
    <source>
        <dbReference type="ARBA" id="ARBA00023125"/>
    </source>
</evidence>
<dbReference type="RefSeq" id="WP_183195468.1">
    <property type="nucleotide sequence ID" value="NZ_JACIDA010000001.1"/>
</dbReference>
<reference evidence="7 8" key="1">
    <citation type="submission" date="2020-08" db="EMBL/GenBank/DDBJ databases">
        <title>Genomic Encyclopedia of Type Strains, Phase IV (KMG-IV): sequencing the most valuable type-strain genomes for metagenomic binning, comparative biology and taxonomic classification.</title>
        <authorList>
            <person name="Goeker M."/>
        </authorList>
    </citation>
    <scope>NUCLEOTIDE SEQUENCE [LARGE SCALE GENOMIC DNA]</scope>
    <source>
        <strain evidence="7 8">DSM 14878</strain>
    </source>
</reference>
<evidence type="ECO:0000256" key="1">
    <source>
        <dbReference type="ARBA" id="ARBA00009437"/>
    </source>
</evidence>
<dbReference type="Proteomes" id="UP000532936">
    <property type="component" value="Unassembled WGS sequence"/>
</dbReference>
<dbReference type="AlphaFoldDB" id="A0A7W6EYR4"/>
<feature type="domain" description="HTH lysR-type" evidence="6">
    <location>
        <begin position="27"/>
        <end position="84"/>
    </location>
</feature>
<evidence type="ECO:0000313" key="8">
    <source>
        <dbReference type="Proteomes" id="UP000532936"/>
    </source>
</evidence>
<dbReference type="PRINTS" id="PR00039">
    <property type="entry name" value="HTHLYSR"/>
</dbReference>
<dbReference type="PANTHER" id="PTHR30346:SF0">
    <property type="entry name" value="HCA OPERON TRANSCRIPTIONAL ACTIVATOR HCAR"/>
    <property type="match status" value="1"/>
</dbReference>
<dbReference type="InterPro" id="IPR036388">
    <property type="entry name" value="WH-like_DNA-bd_sf"/>
</dbReference>
<comment type="caution">
    <text evidence="7">The sequence shown here is derived from an EMBL/GenBank/DDBJ whole genome shotgun (WGS) entry which is preliminary data.</text>
</comment>
<dbReference type="InterPro" id="IPR000847">
    <property type="entry name" value="LysR_HTH_N"/>
</dbReference>
<dbReference type="CDD" id="cd08414">
    <property type="entry name" value="PBP2_LTTR_aromatics_like"/>
    <property type="match status" value="1"/>
</dbReference>
<organism evidence="7 8">
    <name type="scientific">Brevundimonas mediterranea</name>
    <dbReference type="NCBI Taxonomy" id="74329"/>
    <lineage>
        <taxon>Bacteria</taxon>
        <taxon>Pseudomonadati</taxon>
        <taxon>Pseudomonadota</taxon>
        <taxon>Alphaproteobacteria</taxon>
        <taxon>Caulobacterales</taxon>
        <taxon>Caulobacteraceae</taxon>
        <taxon>Brevundimonas</taxon>
    </lineage>
</organism>
<dbReference type="InterPro" id="IPR036390">
    <property type="entry name" value="WH_DNA-bd_sf"/>
</dbReference>
<evidence type="ECO:0000256" key="5">
    <source>
        <dbReference type="SAM" id="MobiDB-lite"/>
    </source>
</evidence>
<comment type="similarity">
    <text evidence="1">Belongs to the LysR transcriptional regulatory family.</text>
</comment>
<keyword evidence="4" id="KW-0804">Transcription</keyword>
<dbReference type="Pfam" id="PF00126">
    <property type="entry name" value="HTH_1"/>
    <property type="match status" value="1"/>
</dbReference>
<evidence type="ECO:0000256" key="2">
    <source>
        <dbReference type="ARBA" id="ARBA00023015"/>
    </source>
</evidence>
<name>A0A7W6EYR4_9CAUL</name>
<dbReference type="InterPro" id="IPR005119">
    <property type="entry name" value="LysR_subst-bd"/>
</dbReference>
<gene>
    <name evidence="7" type="ORF">GGR11_000755</name>
</gene>
<dbReference type="SUPFAM" id="SSF53850">
    <property type="entry name" value="Periplasmic binding protein-like II"/>
    <property type="match status" value="1"/>
</dbReference>
<evidence type="ECO:0000256" key="4">
    <source>
        <dbReference type="ARBA" id="ARBA00023163"/>
    </source>
</evidence>
<protein>
    <submittedName>
        <fullName evidence="7">DNA-binding transcriptional LysR family regulator</fullName>
    </submittedName>
</protein>
<sequence>MRRQLRSTQEGEDKAGGRGFTPLGSRIPLASLIQALAVAEHLNFRHAAAALGASQSSVSQRIKLLEQDLGILLFERHPRGVRLTEAGRHFVEQVATGIDHLDHAVKTAGMIASGEEGRIRIGLHSPLAAGFLADLIARHREHRPGVDIEIAEGRACEAVRQVREGRLDVAFVAGKAAAEDCHSRLLWTEVLVVAVAAGHAVAHLDRVTWADLTKETFLVRYGGAGPQAHDHVARRLSDLGCNPQICRWDVGRDTLLHMVAQGYGVMLTTEATAMAPIPGVAFRPIIDEPEPVSFSAVWSPHNRSRALRDLLALASQASRSRLSA</sequence>
<dbReference type="GO" id="GO:0032993">
    <property type="term" value="C:protein-DNA complex"/>
    <property type="evidence" value="ECO:0007669"/>
    <property type="project" value="TreeGrafter"/>
</dbReference>
<evidence type="ECO:0000313" key="7">
    <source>
        <dbReference type="EMBL" id="MBB3871241.1"/>
    </source>
</evidence>
<feature type="region of interest" description="Disordered" evidence="5">
    <location>
        <begin position="1"/>
        <end position="20"/>
    </location>
</feature>
<dbReference type="PANTHER" id="PTHR30346">
    <property type="entry name" value="TRANSCRIPTIONAL DUAL REGULATOR HCAR-RELATED"/>
    <property type="match status" value="1"/>
</dbReference>
<dbReference type="SUPFAM" id="SSF46785">
    <property type="entry name" value="Winged helix' DNA-binding domain"/>
    <property type="match status" value="1"/>
</dbReference>
<evidence type="ECO:0000259" key="6">
    <source>
        <dbReference type="PROSITE" id="PS50931"/>
    </source>
</evidence>
<keyword evidence="2" id="KW-0805">Transcription regulation</keyword>
<dbReference type="GO" id="GO:0003700">
    <property type="term" value="F:DNA-binding transcription factor activity"/>
    <property type="evidence" value="ECO:0007669"/>
    <property type="project" value="InterPro"/>
</dbReference>
<dbReference type="Gene3D" id="3.40.190.10">
    <property type="entry name" value="Periplasmic binding protein-like II"/>
    <property type="match status" value="2"/>
</dbReference>
<dbReference type="Pfam" id="PF03466">
    <property type="entry name" value="LysR_substrate"/>
    <property type="match status" value="1"/>
</dbReference>
<dbReference type="Gene3D" id="1.10.10.10">
    <property type="entry name" value="Winged helix-like DNA-binding domain superfamily/Winged helix DNA-binding domain"/>
    <property type="match status" value="1"/>
</dbReference>
<accession>A0A7W6EYR4</accession>
<dbReference type="EMBL" id="JACIDA010000001">
    <property type="protein sequence ID" value="MBB3871241.1"/>
    <property type="molecule type" value="Genomic_DNA"/>
</dbReference>
<dbReference type="FunFam" id="1.10.10.10:FF:000001">
    <property type="entry name" value="LysR family transcriptional regulator"/>
    <property type="match status" value="1"/>
</dbReference>